<dbReference type="EMBL" id="CAHR02000301">
    <property type="protein sequence ID" value="CCG84759.1"/>
    <property type="molecule type" value="Genomic_DNA"/>
</dbReference>
<evidence type="ECO:0000313" key="3">
    <source>
        <dbReference type="Proteomes" id="UP000013776"/>
    </source>
</evidence>
<name>R4XND8_TAPDE</name>
<dbReference type="GO" id="GO:0008408">
    <property type="term" value="F:3'-5' exonuclease activity"/>
    <property type="evidence" value="ECO:0007669"/>
    <property type="project" value="InterPro"/>
</dbReference>
<feature type="domain" description="3'-5' exonuclease" evidence="1">
    <location>
        <begin position="47"/>
        <end position="236"/>
    </location>
</feature>
<reference evidence="2 3" key="1">
    <citation type="journal article" date="2013" name="MBio">
        <title>Genome sequencing of the plant pathogen Taphrina deformans, the causal agent of peach leaf curl.</title>
        <authorList>
            <person name="Cisse O.H."/>
            <person name="Almeida J.M.G.C.F."/>
            <person name="Fonseca A."/>
            <person name="Kumar A.A."/>
            <person name="Salojaervi J."/>
            <person name="Overmyer K."/>
            <person name="Hauser P.M."/>
            <person name="Pagni M."/>
        </authorList>
    </citation>
    <scope>NUCLEOTIDE SEQUENCE [LARGE SCALE GENOMIC DNA]</scope>
    <source>
        <strain evidence="3">PYCC 5710 / ATCC 11124 / CBS 356.35 / IMI 108563 / JCM 9778 / NBRC 8474</strain>
    </source>
</reference>
<dbReference type="STRING" id="1097556.R4XND8"/>
<dbReference type="PANTHER" id="PTHR43040">
    <property type="entry name" value="RIBONUCLEASE D"/>
    <property type="match status" value="1"/>
</dbReference>
<evidence type="ECO:0000259" key="1">
    <source>
        <dbReference type="Pfam" id="PF01612"/>
    </source>
</evidence>
<dbReference type="InterPro" id="IPR012337">
    <property type="entry name" value="RNaseH-like_sf"/>
</dbReference>
<dbReference type="Pfam" id="PF01612">
    <property type="entry name" value="DNA_pol_A_exo1"/>
    <property type="match status" value="1"/>
</dbReference>
<dbReference type="OrthoDB" id="26838at2759"/>
<dbReference type="Gene3D" id="3.30.420.10">
    <property type="entry name" value="Ribonuclease H-like superfamily/Ribonuclease H"/>
    <property type="match status" value="1"/>
</dbReference>
<dbReference type="GO" id="GO:0003676">
    <property type="term" value="F:nucleic acid binding"/>
    <property type="evidence" value="ECO:0007669"/>
    <property type="project" value="InterPro"/>
</dbReference>
<accession>R4XND8</accession>
<evidence type="ECO:0000313" key="2">
    <source>
        <dbReference type="EMBL" id="CCG84759.1"/>
    </source>
</evidence>
<keyword evidence="3" id="KW-1185">Reference proteome</keyword>
<proteinExistence type="predicted"/>
<organism evidence="2 3">
    <name type="scientific">Taphrina deformans (strain PYCC 5710 / ATCC 11124 / CBS 356.35 / IMI 108563 / JCM 9778 / NBRC 8474)</name>
    <name type="common">Peach leaf curl fungus</name>
    <name type="synonym">Lalaria deformans</name>
    <dbReference type="NCBI Taxonomy" id="1097556"/>
    <lineage>
        <taxon>Eukaryota</taxon>
        <taxon>Fungi</taxon>
        <taxon>Dikarya</taxon>
        <taxon>Ascomycota</taxon>
        <taxon>Taphrinomycotina</taxon>
        <taxon>Taphrinomycetes</taxon>
        <taxon>Taphrinales</taxon>
        <taxon>Taphrinaceae</taxon>
        <taxon>Taphrina</taxon>
    </lineage>
</organism>
<comment type="caution">
    <text evidence="2">The sequence shown here is derived from an EMBL/GenBank/DDBJ whole genome shotgun (WGS) entry which is preliminary data.</text>
</comment>
<dbReference type="InterPro" id="IPR036397">
    <property type="entry name" value="RNaseH_sf"/>
</dbReference>
<gene>
    <name evidence="2" type="ORF">TAPDE_005275</name>
</gene>
<dbReference type="AlphaFoldDB" id="R4XND8"/>
<sequence>MEYTGLVRDFASLHLPDVAPGLDTFQAFPYTLVDSKQTWNIFVDHAKRYCNYARELGINSQFYLDCEGRNLGCHGGELGLLQIGFRARLPAKKARARGCTTHLKVFLLDMISLPGDLLDEFWSTLPCKHITKIVWDGKMDVCELYQGWGITLNRILDLQVVEVLHRTSDRTRPFAVHTLRGLRQQSLQYLTDFQRQQVEAIDGIVKQQHRDQESGLWCRRPVSAVMLEYAALDIYCIAAAHEGFQADGILPKTGKVLDYYEEKSLLYCESFQFTRRIQGDRFNNHGFVPTGIFDDPELLEQEPTITCSGCRRDILERRFHPSNFRKRSGRQYCPICHLIDKKTQTR</sequence>
<dbReference type="PANTHER" id="PTHR43040:SF1">
    <property type="entry name" value="RIBONUCLEASE D"/>
    <property type="match status" value="1"/>
</dbReference>
<dbReference type="InterPro" id="IPR002562">
    <property type="entry name" value="3'-5'_exonuclease_dom"/>
</dbReference>
<dbReference type="GO" id="GO:0006139">
    <property type="term" value="P:nucleobase-containing compound metabolic process"/>
    <property type="evidence" value="ECO:0007669"/>
    <property type="project" value="InterPro"/>
</dbReference>
<protein>
    <recommendedName>
        <fullName evidence="1">3'-5' exonuclease domain-containing protein</fullName>
    </recommendedName>
</protein>
<dbReference type="Proteomes" id="UP000013776">
    <property type="component" value="Unassembled WGS sequence"/>
</dbReference>
<dbReference type="SUPFAM" id="SSF53098">
    <property type="entry name" value="Ribonuclease H-like"/>
    <property type="match status" value="1"/>
</dbReference>